<dbReference type="SUPFAM" id="SSF64182">
    <property type="entry name" value="DHH phosphoesterases"/>
    <property type="match status" value="1"/>
</dbReference>
<dbReference type="AlphaFoldDB" id="A0ABD4T8S2"/>
<sequence length="774" mass="86030">MTSGGSVPAVFIHEVRSLDPQAGAHTAQILWQRGIRDRATVPGFLDPNCYSPTGPDEFGSSMQQAVTRLKLAYDRQEQVVLWGDDEPDGVLATALLWEGLGKIFAPQRQLFYRIAPGPGGSCGSCAPELESLAAAGARLVIACNIVGRKRADMDEAQALGLDFILLEPCPLALDPPSAAILLSPHQLEATHPLASLSGVGMAYKLVEAIYGDMPQMRQQSLEDLLDLVALGGLTELGQMRGETRYLVQRGMARLQTCLRTGDRPGIAKLIALCQMAGDRPGDRVFGIGARLGSVIRLWDDPTRCMDLLTGQDPQQAIELARTAELTHCRCQALQQSIQEQVLQQVASLDLSTLPMIMLSSHQWFPRLLGPVAQAVADQYQRPVILVRIYAPLEPTAASSTIALGVARTVSGLDLYALMANQATLLDQFWGSPHGVDFQLPGVNVSLFQQALNQALRRQLQGNLQRNLQRSVDLQVTVRDLGQPLFRELKRLEPYGLGNPVPQLWIRNCWITQARYVPRRDLTGRKVRYGGTRFELWDESSKSGFPGLWWGHNRQDLPTGRCDVWCELVYHNGIYQIRLLQVLPHLPDSRYERPRPAIVDYRGQAGGEVPHPSVQVSRCPLSWDDWGRWFQQAAQQNLPLVLTYGPPVLASEFDVWRQWVGMAKYLARTGKPMARSRLAQELEISGAMLIQGLRALAPLGIIGQGEEILTLAPSARDSHGTEHNPALQSFLRGVREIRFQQRYFQEVSVAVLQSYREEGLEDDRPHRQPLARLKK</sequence>
<keyword evidence="3" id="KW-0540">Nuclease</keyword>
<name>A0ABD4T8S2_9CYAN</name>
<protein>
    <submittedName>
        <fullName evidence="3">Single-stranded-DNA-specific exonuclease RecJ</fullName>
    </submittedName>
</protein>
<dbReference type="RefSeq" id="WP_166276848.1">
    <property type="nucleotide sequence ID" value="NZ_JTHE03000103.1"/>
</dbReference>
<evidence type="ECO:0000259" key="2">
    <source>
        <dbReference type="Pfam" id="PF17768"/>
    </source>
</evidence>
<dbReference type="PANTHER" id="PTHR30255">
    <property type="entry name" value="SINGLE-STRANDED-DNA-SPECIFIC EXONUCLEASE RECJ"/>
    <property type="match status" value="1"/>
</dbReference>
<dbReference type="InterPro" id="IPR038763">
    <property type="entry name" value="DHH_sf"/>
</dbReference>
<organism evidence="3 4">
    <name type="scientific">Lyngbya confervoides BDU141951</name>
    <dbReference type="NCBI Taxonomy" id="1574623"/>
    <lineage>
        <taxon>Bacteria</taxon>
        <taxon>Bacillati</taxon>
        <taxon>Cyanobacteriota</taxon>
        <taxon>Cyanophyceae</taxon>
        <taxon>Oscillatoriophycideae</taxon>
        <taxon>Oscillatoriales</taxon>
        <taxon>Microcoleaceae</taxon>
        <taxon>Lyngbya</taxon>
    </lineage>
</organism>
<dbReference type="Gene3D" id="3.10.310.30">
    <property type="match status" value="1"/>
</dbReference>
<dbReference type="PANTHER" id="PTHR30255:SF2">
    <property type="entry name" value="SINGLE-STRANDED-DNA-SPECIFIC EXONUCLEASE RECJ"/>
    <property type="match status" value="1"/>
</dbReference>
<dbReference type="InterPro" id="IPR041122">
    <property type="entry name" value="RecJ_OB"/>
</dbReference>
<evidence type="ECO:0000256" key="1">
    <source>
        <dbReference type="ARBA" id="ARBA00022801"/>
    </source>
</evidence>
<reference evidence="3 4" key="1">
    <citation type="journal article" date="2015" name="Genome Announc.">
        <title>Draft Genome Sequence of Filamentous Marine Cyanobacterium Lyngbya confervoides Strain BDU141951.</title>
        <authorList>
            <person name="Chandrababunaidu M.M."/>
            <person name="Sen D."/>
            <person name="Tripathy S."/>
        </authorList>
    </citation>
    <scope>NUCLEOTIDE SEQUENCE [LARGE SCALE GENOMIC DNA]</scope>
    <source>
        <strain evidence="3 4">BDU141951</strain>
    </source>
</reference>
<dbReference type="Proteomes" id="UP000031561">
    <property type="component" value="Unassembled WGS sequence"/>
</dbReference>
<comment type="caution">
    <text evidence="3">The sequence shown here is derived from an EMBL/GenBank/DDBJ whole genome shotgun (WGS) entry which is preliminary data.</text>
</comment>
<dbReference type="Gene3D" id="3.90.1640.30">
    <property type="match status" value="1"/>
</dbReference>
<proteinExistence type="predicted"/>
<keyword evidence="1" id="KW-0378">Hydrolase</keyword>
<gene>
    <name evidence="3" type="ORF">QQ91_0017950</name>
</gene>
<feature type="domain" description="RecJ OB" evidence="2">
    <location>
        <begin position="471"/>
        <end position="518"/>
    </location>
</feature>
<keyword evidence="3" id="KW-0269">Exonuclease</keyword>
<evidence type="ECO:0000313" key="3">
    <source>
        <dbReference type="EMBL" id="MCM1984710.1"/>
    </source>
</evidence>
<dbReference type="GO" id="GO:0004527">
    <property type="term" value="F:exonuclease activity"/>
    <property type="evidence" value="ECO:0007669"/>
    <property type="project" value="UniProtKB-KW"/>
</dbReference>
<accession>A0ABD4T8S2</accession>
<dbReference type="Pfam" id="PF17768">
    <property type="entry name" value="RecJ_OB"/>
    <property type="match status" value="1"/>
</dbReference>
<evidence type="ECO:0000313" key="4">
    <source>
        <dbReference type="Proteomes" id="UP000031561"/>
    </source>
</evidence>
<dbReference type="InterPro" id="IPR051673">
    <property type="entry name" value="SSDNA_exonuclease_RecJ"/>
</dbReference>
<dbReference type="EMBL" id="JTHE03000103">
    <property type="protein sequence ID" value="MCM1984710.1"/>
    <property type="molecule type" value="Genomic_DNA"/>
</dbReference>
<keyword evidence="4" id="KW-1185">Reference proteome</keyword>